<feature type="region of interest" description="Disordered" evidence="1">
    <location>
        <begin position="71"/>
        <end position="98"/>
    </location>
</feature>
<feature type="compositionally biased region" description="Low complexity" evidence="1">
    <location>
        <begin position="71"/>
        <end position="81"/>
    </location>
</feature>
<dbReference type="InterPro" id="IPR009571">
    <property type="entry name" value="SUR7/Rim9-like_fungi"/>
</dbReference>
<evidence type="ECO:0000313" key="4">
    <source>
        <dbReference type="EMBL" id="SUZ08148.1"/>
    </source>
</evidence>
<dbReference type="GO" id="GO:0051285">
    <property type="term" value="C:cell cortex of cell tip"/>
    <property type="evidence" value="ECO:0007669"/>
    <property type="project" value="TreeGrafter"/>
</dbReference>
<dbReference type="EMBL" id="KE374985">
    <property type="protein sequence ID" value="EPQ66805.1"/>
    <property type="molecule type" value="Genomic_DNA"/>
</dbReference>
<reference evidence="4" key="3">
    <citation type="submission" date="2018-07" db="EMBL/GenBank/DDBJ databases">
        <authorList>
            <person name="Quirk P.G."/>
            <person name="Krulwich T.A."/>
        </authorList>
    </citation>
    <scope>NUCLEOTIDE SEQUENCE</scope>
    <source>
        <strain evidence="4">96224</strain>
    </source>
</reference>
<proteinExistence type="predicted"/>
<dbReference type="GO" id="GO:0031505">
    <property type="term" value="P:fungal-type cell wall organization"/>
    <property type="evidence" value="ECO:0007669"/>
    <property type="project" value="TreeGrafter"/>
</dbReference>
<dbReference type="InterPro" id="IPR052413">
    <property type="entry name" value="SUR7_domain"/>
</dbReference>
<feature type="transmembrane region" description="Helical" evidence="2">
    <location>
        <begin position="293"/>
        <end position="318"/>
    </location>
</feature>
<dbReference type="OrthoDB" id="4159154at2759"/>
<dbReference type="GO" id="GO:0005886">
    <property type="term" value="C:plasma membrane"/>
    <property type="evidence" value="ECO:0007669"/>
    <property type="project" value="InterPro"/>
</dbReference>
<accession>A0A061HR24</accession>
<reference evidence="3" key="2">
    <citation type="submission" date="2013-01" db="EMBL/GenBank/DDBJ databases">
        <title>The wheat powdery mildew genome reveals unique evolution of an obligate biotroph.</title>
        <authorList>
            <person name="Oberhaensli S."/>
            <person name="Wicker T."/>
            <person name="Keller B."/>
        </authorList>
    </citation>
    <scope>NUCLEOTIDE SEQUENCE</scope>
    <source>
        <strain evidence="3">96224</strain>
    </source>
</reference>
<keyword evidence="2" id="KW-0812">Transmembrane</keyword>
<keyword evidence="2" id="KW-0472">Membrane</keyword>
<feature type="transmembrane region" description="Helical" evidence="2">
    <location>
        <begin position="258"/>
        <end position="281"/>
    </location>
</feature>
<evidence type="ECO:0000313" key="3">
    <source>
        <dbReference type="EMBL" id="EPQ66805.1"/>
    </source>
</evidence>
<dbReference type="PANTHER" id="PTHR28019">
    <property type="entry name" value="CELL MEMBRANE PROTEIN YLR413W-RELATED"/>
    <property type="match status" value="1"/>
</dbReference>
<dbReference type="PANTHER" id="PTHR28019:SF7">
    <property type="entry name" value="SUR7 PROTEIN"/>
    <property type="match status" value="1"/>
</dbReference>
<feature type="transmembrane region" description="Helical" evidence="2">
    <location>
        <begin position="16"/>
        <end position="38"/>
    </location>
</feature>
<dbReference type="Proteomes" id="UP000053110">
    <property type="component" value="Unassembled WGS sequence"/>
</dbReference>
<feature type="compositionally biased region" description="Polar residues" evidence="1">
    <location>
        <begin position="85"/>
        <end position="98"/>
    </location>
</feature>
<evidence type="ECO:0000256" key="1">
    <source>
        <dbReference type="SAM" id="MobiDB-lite"/>
    </source>
</evidence>
<dbReference type="Pfam" id="PF06687">
    <property type="entry name" value="SUR7"/>
    <property type="match status" value="1"/>
</dbReference>
<organism evidence="4">
    <name type="scientific">Blumeria graminis f. sp. tritici 96224</name>
    <dbReference type="NCBI Taxonomy" id="1268274"/>
    <lineage>
        <taxon>Eukaryota</taxon>
        <taxon>Fungi</taxon>
        <taxon>Dikarya</taxon>
        <taxon>Ascomycota</taxon>
        <taxon>Pezizomycotina</taxon>
        <taxon>Leotiomycetes</taxon>
        <taxon>Erysiphales</taxon>
        <taxon>Erysiphaceae</taxon>
        <taxon>Blumeria</taxon>
    </lineage>
</organism>
<dbReference type="EMBL" id="UIGY01000012">
    <property type="protein sequence ID" value="SUZ08148.1"/>
    <property type="molecule type" value="Genomic_DNA"/>
</dbReference>
<dbReference type="HOGENOM" id="CLU_711694_0_0_1"/>
<dbReference type="AlphaFoldDB" id="A0A061HR24"/>
<gene>
    <name evidence="3" type="ORF">BGT96224_3690</name>
    <name evidence="4" type="ORF">BGT96224V2_LOCUS1319</name>
</gene>
<keyword evidence="2" id="KW-1133">Transmembrane helix</keyword>
<feature type="transmembrane region" description="Helical" evidence="2">
    <location>
        <begin position="338"/>
        <end position="359"/>
    </location>
</feature>
<protein>
    <submittedName>
        <fullName evidence="4">Bgt-3690</fullName>
    </submittedName>
</protein>
<name>A0A061HR24_BLUGR</name>
<sequence length="388" mass="42079">MSVATKLKFKTVNGDVLVPIFTLISALVVIILSSISMASNGQNNSLQQFYTFELNTSTFLQDAIKFRQASSSESRAGSTSAPDLASTSGTQNPRNSTLPANPSVFLSESINQLTKVFDTAFKNTAESPGLEQLRSPEKSVISDIINFGNQFTNTATNIVENGIKVGANAIVSEILHALGVRQWYGLYLGAFCSGDFKDKKVFKELGVVSCSSTQKTTKSREPEDTIQIGNTIVDFSALNLVKKFTMTLGLLSTFLKSIFVVEIVGVALCALVFLLSPLLFINRFRTFKLRLCLGILALTAAVCFGVVAVVQTIIGVLVKCLVSQLGSGLGIRAESGRRLLSLLWINFGLMIVSSMALLAQCFKEVFVRKSTSEIKKQHDSRKIISEPS</sequence>
<evidence type="ECO:0000313" key="5">
    <source>
        <dbReference type="Proteomes" id="UP000053110"/>
    </source>
</evidence>
<evidence type="ECO:0000256" key="2">
    <source>
        <dbReference type="SAM" id="Phobius"/>
    </source>
</evidence>
<reference evidence="5" key="1">
    <citation type="journal article" date="2013" name="Nat. Genet.">
        <title>The wheat powdery mildew genome shows the unique evolution of an obligate biotroph.</title>
        <authorList>
            <person name="Wicker T."/>
            <person name="Oberhaensli S."/>
            <person name="Parlange F."/>
            <person name="Buchmann J.P."/>
            <person name="Shatalina M."/>
            <person name="Roffler S."/>
            <person name="Ben-David R."/>
            <person name="Dolezel J."/>
            <person name="Simkova H."/>
            <person name="Schulze-Lefert P."/>
            <person name="Spanu P.D."/>
            <person name="Bruggmann R."/>
            <person name="Amselem J."/>
            <person name="Quesneville H."/>
            <person name="Ver Loren van Themaat E."/>
            <person name="Paape T."/>
            <person name="Shimizu K.K."/>
            <person name="Keller B."/>
        </authorList>
    </citation>
    <scope>NUCLEOTIDE SEQUENCE [LARGE SCALE GENOMIC DNA]</scope>
    <source>
        <strain evidence="5">96224</strain>
    </source>
</reference>